<accession>A0AAW1PL40</accession>
<evidence type="ECO:0000256" key="4">
    <source>
        <dbReference type="SAM" id="SignalP"/>
    </source>
</evidence>
<reference evidence="6 7" key="1">
    <citation type="journal article" date="2024" name="Nat. Commun.">
        <title>Phylogenomics reveals the evolutionary origins of lichenization in chlorophyte algae.</title>
        <authorList>
            <person name="Puginier C."/>
            <person name="Libourel C."/>
            <person name="Otte J."/>
            <person name="Skaloud P."/>
            <person name="Haon M."/>
            <person name="Grisel S."/>
            <person name="Petersen M."/>
            <person name="Berrin J.G."/>
            <person name="Delaux P.M."/>
            <person name="Dal Grande F."/>
            <person name="Keller J."/>
        </authorList>
    </citation>
    <scope>NUCLEOTIDE SEQUENCE [LARGE SCALE GENOMIC DNA]</scope>
    <source>
        <strain evidence="6 7">SAG 2043</strain>
    </source>
</reference>
<dbReference type="GO" id="GO:0005794">
    <property type="term" value="C:Golgi apparatus"/>
    <property type="evidence" value="ECO:0007669"/>
    <property type="project" value="UniProtKB-ARBA"/>
</dbReference>
<dbReference type="EMBL" id="JALJOR010000011">
    <property type="protein sequence ID" value="KAK9809150.1"/>
    <property type="molecule type" value="Genomic_DNA"/>
</dbReference>
<feature type="domain" description="Glycosyltransferase 61 catalytic" evidence="5">
    <location>
        <begin position="211"/>
        <end position="336"/>
    </location>
</feature>
<organism evidence="6 7">
    <name type="scientific">[Myrmecia] bisecta</name>
    <dbReference type="NCBI Taxonomy" id="41462"/>
    <lineage>
        <taxon>Eukaryota</taxon>
        <taxon>Viridiplantae</taxon>
        <taxon>Chlorophyta</taxon>
        <taxon>core chlorophytes</taxon>
        <taxon>Trebouxiophyceae</taxon>
        <taxon>Trebouxiales</taxon>
        <taxon>Trebouxiaceae</taxon>
        <taxon>Myrmecia</taxon>
    </lineage>
</organism>
<keyword evidence="2" id="KW-0808">Transferase</keyword>
<dbReference type="Proteomes" id="UP001489004">
    <property type="component" value="Unassembled WGS sequence"/>
</dbReference>
<evidence type="ECO:0000256" key="3">
    <source>
        <dbReference type="ARBA" id="ARBA00023180"/>
    </source>
</evidence>
<proteinExistence type="predicted"/>
<keyword evidence="7" id="KW-1185">Reference proteome</keyword>
<dbReference type="AlphaFoldDB" id="A0AAW1PL40"/>
<keyword evidence="4" id="KW-0732">Signal</keyword>
<evidence type="ECO:0000256" key="2">
    <source>
        <dbReference type="ARBA" id="ARBA00022679"/>
    </source>
</evidence>
<feature type="signal peptide" evidence="4">
    <location>
        <begin position="1"/>
        <end position="21"/>
    </location>
</feature>
<sequence length="468" mass="52524">MRGVAWWHVLTVLATASFCKGVGVRDQRLQQASIECNSAQYAFRVCKLRHVVLWKGKIWLPTTGKLHIPDVRLHDFFLHNSKNSQDVQLRDIAKLVAPADLPVLNAANVSHHAHAALIWRLHVANWYHAWADTAANTFIRLCTHFGYCEYGAKGFEDMLLVWLDPAPWQWVLPAVNEAMACFGRTHVSLHDSLGDVAYVIDELLVGVGNECRTSYCYDRQEGMHAITPQHLEGWVRFARRCVGLPAEPPMRMAKPRVVFLNRAYQAGRSVLTMGEAYAHFHVLGGQDWGASYELVYLEGASLREQAALFNQADILVIPHGAAVADLTFLPHASVVVDVSGHEAHQSFNVDHLHLLKPFLNTMSLSIMLASEAELEPITGKILRLEDAFRDWPGEEKLAFLLSADCPYEHEFCRDVNIRSKLFNYPVPVSDIIGNVTKALHLWGKQRKQRKSASSPGLLSHSLLAAREV</sequence>
<dbReference type="InterPro" id="IPR049625">
    <property type="entry name" value="Glyco_transf_61_cat"/>
</dbReference>
<evidence type="ECO:0000313" key="6">
    <source>
        <dbReference type="EMBL" id="KAK9809150.1"/>
    </source>
</evidence>
<keyword evidence="3" id="KW-0325">Glycoprotein</keyword>
<comment type="caution">
    <text evidence="6">The sequence shown here is derived from an EMBL/GenBank/DDBJ whole genome shotgun (WGS) entry which is preliminary data.</text>
</comment>
<evidence type="ECO:0000259" key="5">
    <source>
        <dbReference type="Pfam" id="PF04577"/>
    </source>
</evidence>
<dbReference type="PANTHER" id="PTHR20961">
    <property type="entry name" value="GLYCOSYLTRANSFERASE"/>
    <property type="match status" value="1"/>
</dbReference>
<protein>
    <recommendedName>
        <fullName evidence="5">Glycosyltransferase 61 catalytic domain-containing protein</fullName>
    </recommendedName>
</protein>
<evidence type="ECO:0000256" key="1">
    <source>
        <dbReference type="ARBA" id="ARBA00022676"/>
    </source>
</evidence>
<name>A0AAW1PL40_9CHLO</name>
<dbReference type="Pfam" id="PF04577">
    <property type="entry name" value="Glyco_transf_61"/>
    <property type="match status" value="1"/>
</dbReference>
<gene>
    <name evidence="6" type="ORF">WJX72_010240</name>
</gene>
<evidence type="ECO:0000313" key="7">
    <source>
        <dbReference type="Proteomes" id="UP001489004"/>
    </source>
</evidence>
<feature type="chain" id="PRO_5043799920" description="Glycosyltransferase 61 catalytic domain-containing protein" evidence="4">
    <location>
        <begin position="22"/>
        <end position="468"/>
    </location>
</feature>
<keyword evidence="1" id="KW-0328">Glycosyltransferase</keyword>
<dbReference type="GO" id="GO:0016763">
    <property type="term" value="F:pentosyltransferase activity"/>
    <property type="evidence" value="ECO:0007669"/>
    <property type="project" value="UniProtKB-ARBA"/>
</dbReference>
<dbReference type="InterPro" id="IPR007657">
    <property type="entry name" value="Glycosyltransferase_61"/>
</dbReference>